<sequence length="321" mass="35203">MAVYTQVDDQTLAEFLSQYDVGEPTSFKGIAEGVENSNYLLETTKARFILTLYEKRANPADLPYFLALMEHIAKAGLPAPLPVHDKAGNALKTLKGRPACLISFLTGVSVNDTGPEQCAALGAALAGMHKATADFDQTRPNDLSLAGWHTLAGKIGDRADEIEPGLTALIREELAYLDAHWPAEGSLPAGTIHADLFPDNVLMLGGKVTGLIDFYFSCTDFLAYDIAVCLNSWCFDDAHAFVPVRAKRMMENYDILRPLTATETKALPILARGSALRFMLTRAYDWLNPVPGAVVRPKDPRDYLLRLKFHRTVSDAAQYVV</sequence>
<evidence type="ECO:0000256" key="6">
    <source>
        <dbReference type="ARBA" id="ARBA00022840"/>
    </source>
</evidence>
<evidence type="ECO:0000256" key="1">
    <source>
        <dbReference type="ARBA" id="ARBA00022605"/>
    </source>
</evidence>
<evidence type="ECO:0000256" key="4">
    <source>
        <dbReference type="ARBA" id="ARBA00022741"/>
    </source>
</evidence>
<dbReference type="NCBIfam" id="NF003558">
    <property type="entry name" value="PRK05231.1"/>
    <property type="match status" value="1"/>
</dbReference>
<dbReference type="InterPro" id="IPR002575">
    <property type="entry name" value="Aminoglycoside_PTrfase"/>
</dbReference>
<dbReference type="Gene3D" id="3.30.200.20">
    <property type="entry name" value="Phosphorylase Kinase, domain 1"/>
    <property type="match status" value="1"/>
</dbReference>
<evidence type="ECO:0000256" key="3">
    <source>
        <dbReference type="ARBA" id="ARBA00022697"/>
    </source>
</evidence>
<dbReference type="SUPFAM" id="SSF56112">
    <property type="entry name" value="Protein kinase-like (PK-like)"/>
    <property type="match status" value="1"/>
</dbReference>
<proteinExistence type="inferred from homology"/>
<evidence type="ECO:0000256" key="9">
    <source>
        <dbReference type="NCBIfam" id="TIGR00938"/>
    </source>
</evidence>
<dbReference type="AlphaFoldDB" id="A0AAE9XP49"/>
<feature type="domain" description="Aminoglycoside phosphotransferase" evidence="10">
    <location>
        <begin position="27"/>
        <end position="248"/>
    </location>
</feature>
<keyword evidence="4 8" id="KW-0547">Nucleotide-binding</keyword>
<dbReference type="RefSeq" id="WP_289503144.1">
    <property type="nucleotide sequence ID" value="NZ_CP116805.1"/>
</dbReference>
<evidence type="ECO:0000256" key="7">
    <source>
        <dbReference type="ARBA" id="ARBA00038240"/>
    </source>
</evidence>
<dbReference type="InterPro" id="IPR005280">
    <property type="entry name" value="Homoserine_kinase_II"/>
</dbReference>
<dbReference type="EMBL" id="CP116805">
    <property type="protein sequence ID" value="WCL53632.1"/>
    <property type="molecule type" value="Genomic_DNA"/>
</dbReference>
<dbReference type="InterPro" id="IPR011009">
    <property type="entry name" value="Kinase-like_dom_sf"/>
</dbReference>
<dbReference type="PANTHER" id="PTHR21064">
    <property type="entry name" value="AMINOGLYCOSIDE PHOSPHOTRANSFERASE DOMAIN-CONTAINING PROTEIN-RELATED"/>
    <property type="match status" value="1"/>
</dbReference>
<accession>A0AAE9XP49</accession>
<dbReference type="Gene3D" id="3.90.1200.10">
    <property type="match status" value="1"/>
</dbReference>
<dbReference type="PANTHER" id="PTHR21064:SF6">
    <property type="entry name" value="AMINOGLYCOSIDE PHOSPHOTRANSFERASE DOMAIN-CONTAINING PROTEIN"/>
    <property type="match status" value="1"/>
</dbReference>
<comment type="catalytic activity">
    <reaction evidence="8">
        <text>L-homoserine + ATP = O-phospho-L-homoserine + ADP + H(+)</text>
        <dbReference type="Rhea" id="RHEA:13985"/>
        <dbReference type="ChEBI" id="CHEBI:15378"/>
        <dbReference type="ChEBI" id="CHEBI:30616"/>
        <dbReference type="ChEBI" id="CHEBI:57476"/>
        <dbReference type="ChEBI" id="CHEBI:57590"/>
        <dbReference type="ChEBI" id="CHEBI:456216"/>
        <dbReference type="EC" id="2.7.1.39"/>
    </reaction>
</comment>
<dbReference type="KEGG" id="gso:PH603_13920"/>
<evidence type="ECO:0000256" key="5">
    <source>
        <dbReference type="ARBA" id="ARBA00022777"/>
    </source>
</evidence>
<reference evidence="11" key="1">
    <citation type="submission" date="2023-01" db="EMBL/GenBank/DDBJ databases">
        <title>The genome sequence of Kordiimonadaceae bacterium 6D33.</title>
        <authorList>
            <person name="Liu Y."/>
        </authorList>
    </citation>
    <scope>NUCLEOTIDE SEQUENCE</scope>
    <source>
        <strain evidence="11">6D33</strain>
    </source>
</reference>
<name>A0AAE9XP49_9PROT</name>
<dbReference type="GO" id="GO:0009088">
    <property type="term" value="P:threonine biosynthetic process"/>
    <property type="evidence" value="ECO:0007669"/>
    <property type="project" value="UniProtKB-UniRule"/>
</dbReference>
<dbReference type="CDD" id="cd05153">
    <property type="entry name" value="HomoserineK_II"/>
    <property type="match status" value="1"/>
</dbReference>
<keyword evidence="5 8" id="KW-0418">Kinase</keyword>
<gene>
    <name evidence="8 11" type="primary">thrB</name>
    <name evidence="11" type="ORF">PH603_13920</name>
</gene>
<keyword evidence="1 8" id="KW-0028">Amino-acid biosynthesis</keyword>
<dbReference type="EC" id="2.7.1.39" evidence="8 9"/>
<keyword evidence="3 8" id="KW-0791">Threonine biosynthesis</keyword>
<dbReference type="Proteomes" id="UP001217500">
    <property type="component" value="Chromosome"/>
</dbReference>
<dbReference type="GO" id="GO:0004413">
    <property type="term" value="F:homoserine kinase activity"/>
    <property type="evidence" value="ECO:0007669"/>
    <property type="project" value="UniProtKB-UniRule"/>
</dbReference>
<comment type="similarity">
    <text evidence="7 8">Belongs to the pseudomonas-type ThrB family.</text>
</comment>
<evidence type="ECO:0000313" key="12">
    <source>
        <dbReference type="Proteomes" id="UP001217500"/>
    </source>
</evidence>
<dbReference type="NCBIfam" id="TIGR00938">
    <property type="entry name" value="thrB_alt"/>
    <property type="match status" value="1"/>
</dbReference>
<protein>
    <recommendedName>
        <fullName evidence="8 9">Homoserine kinase</fullName>
        <shortName evidence="8">HK</shortName>
        <shortName evidence="8">HSK</shortName>
        <ecNumber evidence="8 9">2.7.1.39</ecNumber>
    </recommendedName>
</protein>
<organism evidence="11 12">
    <name type="scientific">Gimibacter soli</name>
    <dbReference type="NCBI Taxonomy" id="3024400"/>
    <lineage>
        <taxon>Bacteria</taxon>
        <taxon>Pseudomonadati</taxon>
        <taxon>Pseudomonadota</taxon>
        <taxon>Alphaproteobacteria</taxon>
        <taxon>Kordiimonadales</taxon>
        <taxon>Temperatibacteraceae</taxon>
        <taxon>Gimibacter</taxon>
    </lineage>
</organism>
<evidence type="ECO:0000313" key="11">
    <source>
        <dbReference type="EMBL" id="WCL53632.1"/>
    </source>
</evidence>
<keyword evidence="2 8" id="KW-0808">Transferase</keyword>
<evidence type="ECO:0000256" key="2">
    <source>
        <dbReference type="ARBA" id="ARBA00022679"/>
    </source>
</evidence>
<dbReference type="GO" id="GO:0005524">
    <property type="term" value="F:ATP binding"/>
    <property type="evidence" value="ECO:0007669"/>
    <property type="project" value="UniProtKB-KW"/>
</dbReference>
<dbReference type="Pfam" id="PF01636">
    <property type="entry name" value="APH"/>
    <property type="match status" value="1"/>
</dbReference>
<dbReference type="HAMAP" id="MF_00301">
    <property type="entry name" value="Homoser_kinase_2"/>
    <property type="match status" value="1"/>
</dbReference>
<evidence type="ECO:0000256" key="8">
    <source>
        <dbReference type="HAMAP-Rule" id="MF_00301"/>
    </source>
</evidence>
<evidence type="ECO:0000259" key="10">
    <source>
        <dbReference type="Pfam" id="PF01636"/>
    </source>
</evidence>
<keyword evidence="12" id="KW-1185">Reference proteome</keyword>
<keyword evidence="6 8" id="KW-0067">ATP-binding</keyword>
<dbReference type="InterPro" id="IPR050249">
    <property type="entry name" value="Pseudomonas-type_ThrB"/>
</dbReference>
<comment type="pathway">
    <text evidence="8">Amino-acid biosynthesis; L-threonine biosynthesis; L-threonine from L-aspartate: step 4/5.</text>
</comment>